<dbReference type="InterPro" id="IPR045401">
    <property type="entry name" value="GAP1-M"/>
</dbReference>
<dbReference type="AlphaFoldDB" id="A0A7W5CBQ4"/>
<dbReference type="Pfam" id="PF20013">
    <property type="entry name" value="GAP1-N2"/>
    <property type="match status" value="1"/>
</dbReference>
<comment type="caution">
    <text evidence="5">The sequence shown here is derived from an EMBL/GenBank/DDBJ whole genome shotgun (WGS) entry which is preliminary data.</text>
</comment>
<feature type="region of interest" description="Disordered" evidence="1">
    <location>
        <begin position="884"/>
        <end position="962"/>
    </location>
</feature>
<evidence type="ECO:0008006" key="7">
    <source>
        <dbReference type="Google" id="ProtNLM"/>
    </source>
</evidence>
<evidence type="ECO:0000313" key="5">
    <source>
        <dbReference type="EMBL" id="MBB3154773.1"/>
    </source>
</evidence>
<protein>
    <recommendedName>
        <fullName evidence="7">Glycosyltransferase</fullName>
    </recommendedName>
</protein>
<feature type="compositionally biased region" description="Low complexity" evidence="1">
    <location>
        <begin position="898"/>
        <end position="909"/>
    </location>
</feature>
<feature type="transmembrane region" description="Helical" evidence="2">
    <location>
        <begin position="770"/>
        <end position="790"/>
    </location>
</feature>
<sequence>MRDSMPRRMIQQQMYARERRGIFRSTEGYDTIAKSSGLDPSFIKKMLHPYCVYDAPTELAARGEKDEALYPETMHLLHLENGDVLLGRSIYQAADFTGLRSAFFTHNYLIPHETVRESADDYKSWLKAAFTSSYQIDNGMELPELSSLPVQAASAVKPSNRSLLSLLNMGEKPFKQLLYAVMSAVSGKKKMYVSLDVPIAQLPEKALQLLHVLYASLPYAYRNQLGFITYAKEPQSRKSIHLTFVEQGSLRPGDRSIEKDYAFDFVSGRISNVELDGVEHPFLDFAWNHLDNPEHADRFFQFAESMLAGMDPARRLAAASYHELSVLYQIEEGNEALYEAHKPMVLRVLLDYLRPAGALDTKLRLNDVMLSRFDYEFDRIRQGFVPEAFIVEAFKDYYVIDRPNIESKLVTYFVHALNDAGKRNGQETIDSIYAAVESNLALSQAFFAKLLFDRRLADRLLLPYIEKKLGALTGAKSVLEQIESLGSIHPALFGYESFQELARQQLASKLERERYSITTSSKVLTQLSKLAGEARTQSRKQPPAYPAADLYELLELAVYRGMLSELNLEKLTKDQLGQATFLSHKDQLKQWENELSDPRQKSSAQTLLALYDWLMLPEPTADLFGRLAPSEVSRVQQAGRRMLSDQLELKEAPRLTLAFLSSSDLEAVDYAGLIDYWQQHAHSKELIYRFFQWTEKEPDFIKARGFVPAYAAAVVGYFKKHDRNAFKKRTYRKLYFEKAGPALKAVYKQAERELASPLAKLFRQNRKGTLITSLAAIGIVLVTAGIMFSLSDKGDSKNEEAILPGATPTAEAGSDEPDTLVYAEHSEAAEGEEASTSLVFLFKDGAACAAFAPNTLKIQAPSAEAVEYKELELLADCADTSDAALNTVNPDGTEETTGSDGSNESNGSDLVETDAPISPAATPSETPITDGSSATGNQADAGETTDSATDTSPQPSPSSTADTLFANYESRVVIQLGKQVEIPGDSAILIGETEYRLTKL</sequence>
<dbReference type="EMBL" id="JACHXW010000018">
    <property type="protein sequence ID" value="MBB3154773.1"/>
    <property type="molecule type" value="Genomic_DNA"/>
</dbReference>
<keyword evidence="6" id="KW-1185">Reference proteome</keyword>
<evidence type="ECO:0000256" key="1">
    <source>
        <dbReference type="SAM" id="MobiDB-lite"/>
    </source>
</evidence>
<proteinExistence type="predicted"/>
<keyword evidence="2" id="KW-0472">Membrane</keyword>
<feature type="domain" description="GTPase-associated protein 1 middle" evidence="4">
    <location>
        <begin position="164"/>
        <end position="266"/>
    </location>
</feature>
<dbReference type="Pfam" id="PF20014">
    <property type="entry name" value="GAP1-M"/>
    <property type="match status" value="1"/>
</dbReference>
<evidence type="ECO:0000259" key="3">
    <source>
        <dbReference type="Pfam" id="PF20013"/>
    </source>
</evidence>
<name>A0A7W5CBQ4_9BACL</name>
<feature type="compositionally biased region" description="Low complexity" evidence="1">
    <location>
        <begin position="944"/>
        <end position="962"/>
    </location>
</feature>
<feature type="compositionally biased region" description="Polar residues" evidence="1">
    <location>
        <begin position="921"/>
        <end position="938"/>
    </location>
</feature>
<keyword evidence="2" id="KW-1133">Transmembrane helix</keyword>
<evidence type="ECO:0000313" key="6">
    <source>
        <dbReference type="Proteomes" id="UP000518605"/>
    </source>
</evidence>
<dbReference type="InterPro" id="IPR045402">
    <property type="entry name" value="GAP1-N2"/>
</dbReference>
<feature type="region of interest" description="Disordered" evidence="1">
    <location>
        <begin position="795"/>
        <end position="816"/>
    </location>
</feature>
<keyword evidence="2" id="KW-0812">Transmembrane</keyword>
<organism evidence="5 6">
    <name type="scientific">Paenibacillus endophyticus</name>
    <dbReference type="NCBI Taxonomy" id="1294268"/>
    <lineage>
        <taxon>Bacteria</taxon>
        <taxon>Bacillati</taxon>
        <taxon>Bacillota</taxon>
        <taxon>Bacilli</taxon>
        <taxon>Bacillales</taxon>
        <taxon>Paenibacillaceae</taxon>
        <taxon>Paenibacillus</taxon>
    </lineage>
</organism>
<accession>A0A7W5CBQ4</accession>
<dbReference type="Proteomes" id="UP000518605">
    <property type="component" value="Unassembled WGS sequence"/>
</dbReference>
<feature type="domain" description="GTPase-associated protein 1 N-terminal" evidence="3">
    <location>
        <begin position="9"/>
        <end position="147"/>
    </location>
</feature>
<evidence type="ECO:0000259" key="4">
    <source>
        <dbReference type="Pfam" id="PF20014"/>
    </source>
</evidence>
<evidence type="ECO:0000256" key="2">
    <source>
        <dbReference type="SAM" id="Phobius"/>
    </source>
</evidence>
<dbReference type="RefSeq" id="WP_183568823.1">
    <property type="nucleotide sequence ID" value="NZ_CBCSLB010000018.1"/>
</dbReference>
<gene>
    <name evidence="5" type="ORF">FHS16_004855</name>
</gene>
<reference evidence="5 6" key="1">
    <citation type="submission" date="2020-08" db="EMBL/GenBank/DDBJ databases">
        <title>Genomic Encyclopedia of Type Strains, Phase III (KMG-III): the genomes of soil and plant-associated and newly described type strains.</title>
        <authorList>
            <person name="Whitman W."/>
        </authorList>
    </citation>
    <scope>NUCLEOTIDE SEQUENCE [LARGE SCALE GENOMIC DNA]</scope>
    <source>
        <strain evidence="5 6">CECT 8234</strain>
    </source>
</reference>